<gene>
    <name evidence="2" type="ORF">COCNU_14G007070</name>
</gene>
<feature type="coiled-coil region" evidence="1">
    <location>
        <begin position="60"/>
        <end position="87"/>
    </location>
</feature>
<sequence>MKATFDNWKVVYCVVEESLLPIELKKMEELSFLNQQRETFSSILKFNHCVIVFMNAIKATREYEGVLEKVEARKVKAEANGASEKKRRKAVEAKVTKVEKEAEGRVAKVGCLAVEAFQALPKFFKIKIVFDREAFVARHEECRQKIVVHHPEWNLSFLDDKEDVDDLSVMAKAPLMEGRPSGSVAECTTTLKVSDILAMVLDIDFEECGCLVKRLFLEVNLSLLKISSSEQGQVDIAPLGMLEAKDIEST</sequence>
<reference evidence="2" key="2">
    <citation type="submission" date="2019-07" db="EMBL/GenBank/DDBJ databases">
        <authorList>
            <person name="Yang Y."/>
            <person name="Bocs S."/>
            <person name="Baudouin L."/>
        </authorList>
    </citation>
    <scope>NUCLEOTIDE SEQUENCE</scope>
    <source>
        <tissue evidence="2">Spear leaf of Hainan Tall coconut</tissue>
    </source>
</reference>
<name>A0A8K0IWN3_COCNU</name>
<dbReference type="EMBL" id="CM017885">
    <property type="protein sequence ID" value="KAG1368239.1"/>
    <property type="molecule type" value="Genomic_DNA"/>
</dbReference>
<accession>A0A8K0IWN3</accession>
<keyword evidence="3" id="KW-1185">Reference proteome</keyword>
<proteinExistence type="predicted"/>
<organism evidence="2 3">
    <name type="scientific">Cocos nucifera</name>
    <name type="common">Coconut palm</name>
    <dbReference type="NCBI Taxonomy" id="13894"/>
    <lineage>
        <taxon>Eukaryota</taxon>
        <taxon>Viridiplantae</taxon>
        <taxon>Streptophyta</taxon>
        <taxon>Embryophyta</taxon>
        <taxon>Tracheophyta</taxon>
        <taxon>Spermatophyta</taxon>
        <taxon>Magnoliopsida</taxon>
        <taxon>Liliopsida</taxon>
        <taxon>Arecaceae</taxon>
        <taxon>Arecoideae</taxon>
        <taxon>Cocoseae</taxon>
        <taxon>Attaleinae</taxon>
        <taxon>Cocos</taxon>
    </lineage>
</organism>
<protein>
    <submittedName>
        <fullName evidence="2">Uncharacterized protein</fullName>
    </submittedName>
</protein>
<dbReference type="Proteomes" id="UP000797356">
    <property type="component" value="Chromosome 14"/>
</dbReference>
<dbReference type="AlphaFoldDB" id="A0A8K0IWN3"/>
<reference evidence="2" key="1">
    <citation type="journal article" date="2017" name="Gigascience">
        <title>The genome draft of coconut (Cocos nucifera).</title>
        <authorList>
            <person name="Xiao Y."/>
            <person name="Xu P."/>
            <person name="Fan H."/>
            <person name="Baudouin L."/>
            <person name="Xia W."/>
            <person name="Bocs S."/>
            <person name="Xu J."/>
            <person name="Li Q."/>
            <person name="Guo A."/>
            <person name="Zhou L."/>
            <person name="Li J."/>
            <person name="Wu Y."/>
            <person name="Ma Z."/>
            <person name="Armero A."/>
            <person name="Issali A.E."/>
            <person name="Liu N."/>
            <person name="Peng M."/>
            <person name="Yang Y."/>
        </authorList>
    </citation>
    <scope>NUCLEOTIDE SEQUENCE</scope>
    <source>
        <tissue evidence="2">Spear leaf of Hainan Tall coconut</tissue>
    </source>
</reference>
<evidence type="ECO:0000313" key="3">
    <source>
        <dbReference type="Proteomes" id="UP000797356"/>
    </source>
</evidence>
<comment type="caution">
    <text evidence="2">The sequence shown here is derived from an EMBL/GenBank/DDBJ whole genome shotgun (WGS) entry which is preliminary data.</text>
</comment>
<keyword evidence="1" id="KW-0175">Coiled coil</keyword>
<evidence type="ECO:0000256" key="1">
    <source>
        <dbReference type="SAM" id="Coils"/>
    </source>
</evidence>
<evidence type="ECO:0000313" key="2">
    <source>
        <dbReference type="EMBL" id="KAG1368239.1"/>
    </source>
</evidence>